<protein>
    <submittedName>
        <fullName evidence="2">Uncharacterized protein</fullName>
    </submittedName>
</protein>
<organism evidence="2 3">
    <name type="scientific">Pseudoalteromonas rubra</name>
    <dbReference type="NCBI Taxonomy" id="43658"/>
    <lineage>
        <taxon>Bacteria</taxon>
        <taxon>Pseudomonadati</taxon>
        <taxon>Pseudomonadota</taxon>
        <taxon>Gammaproteobacteria</taxon>
        <taxon>Alteromonadales</taxon>
        <taxon>Pseudoalteromonadaceae</taxon>
        <taxon>Pseudoalteromonas</taxon>
    </lineage>
</organism>
<feature type="region of interest" description="Disordered" evidence="1">
    <location>
        <begin position="34"/>
        <end position="69"/>
    </location>
</feature>
<dbReference type="AlphaFoldDB" id="A0A5S3WK45"/>
<evidence type="ECO:0000313" key="3">
    <source>
        <dbReference type="Proteomes" id="UP000310249"/>
    </source>
</evidence>
<comment type="caution">
    <text evidence="2">The sequence shown here is derived from an EMBL/GenBank/DDBJ whole genome shotgun (WGS) entry which is preliminary data.</text>
</comment>
<proteinExistence type="predicted"/>
<accession>A0A5S3WK45</accession>
<name>A0A5S3WK45_9GAMM</name>
<reference evidence="2 3" key="1">
    <citation type="submission" date="2018-01" db="EMBL/GenBank/DDBJ databases">
        <authorList>
            <person name="Paulsen S."/>
            <person name="Gram L.K."/>
        </authorList>
    </citation>
    <scope>NUCLEOTIDE SEQUENCE [LARGE SCALE GENOMIC DNA]</scope>
    <source>
        <strain evidence="2 3">S2676</strain>
    </source>
</reference>
<reference evidence="3" key="2">
    <citation type="submission" date="2019-06" db="EMBL/GenBank/DDBJ databases">
        <title>Co-occurence of chitin degradation, pigmentation and bioactivity in marine Pseudoalteromonas.</title>
        <authorList>
            <person name="Sonnenschein E.C."/>
            <person name="Bech P.K."/>
        </authorList>
    </citation>
    <scope>NUCLEOTIDE SEQUENCE [LARGE SCALE GENOMIC DNA]</scope>
    <source>
        <strain evidence="3">S2676</strain>
    </source>
</reference>
<dbReference type="Proteomes" id="UP000310249">
    <property type="component" value="Unassembled WGS sequence"/>
</dbReference>
<gene>
    <name evidence="2" type="ORF">CWB99_13855</name>
</gene>
<dbReference type="EMBL" id="PNCI01000030">
    <property type="protein sequence ID" value="TMP27771.1"/>
    <property type="molecule type" value="Genomic_DNA"/>
</dbReference>
<evidence type="ECO:0000313" key="2">
    <source>
        <dbReference type="EMBL" id="TMP27771.1"/>
    </source>
</evidence>
<sequence>MKNNINRRQYKHYSEKRFKTDFFVTITNPIIRIKKQQNQNNQKSKKIKKPNPPIIIKPHYFQRKEGNEK</sequence>
<evidence type="ECO:0000256" key="1">
    <source>
        <dbReference type="SAM" id="MobiDB-lite"/>
    </source>
</evidence>